<name>X8BIQ1_MYCXE</name>
<dbReference type="EC" id="6.2.1.26" evidence="1"/>
<organism evidence="1">
    <name type="scientific">Mycobacterium xenopi 4042</name>
    <dbReference type="NCBI Taxonomy" id="1299334"/>
    <lineage>
        <taxon>Bacteria</taxon>
        <taxon>Bacillati</taxon>
        <taxon>Actinomycetota</taxon>
        <taxon>Actinomycetes</taxon>
        <taxon>Mycobacteriales</taxon>
        <taxon>Mycobacteriaceae</taxon>
        <taxon>Mycobacterium</taxon>
    </lineage>
</organism>
<proteinExistence type="predicted"/>
<reference evidence="1" key="1">
    <citation type="submission" date="2014-01" db="EMBL/GenBank/DDBJ databases">
        <authorList>
            <person name="Brown-Elliot B."/>
            <person name="Wallace R."/>
            <person name="Lenaerts A."/>
            <person name="Ordway D."/>
            <person name="DeGroote M.A."/>
            <person name="Parker T."/>
            <person name="Sizemore C."/>
            <person name="Tallon L.J."/>
            <person name="Sadzewicz L.K."/>
            <person name="Sengamalay N."/>
            <person name="Fraser C.M."/>
            <person name="Hine E."/>
            <person name="Shefchek K.A."/>
            <person name="Das S.P."/>
            <person name="Tettelin H."/>
        </authorList>
    </citation>
    <scope>NUCLEOTIDE SEQUENCE [LARGE SCALE GENOMIC DNA]</scope>
    <source>
        <strain evidence="1">4042</strain>
    </source>
</reference>
<sequence>MLTHTNLTGQTMTALYTHGVDLNNDVGFIGVPLFHIAGLGNMLTPMLLGIPTVIHPLGAFDPDSCSMCWRRKKSPASSWCPHSGRRCAPNSRPIRVSFGCG</sequence>
<dbReference type="SUPFAM" id="SSF56801">
    <property type="entry name" value="Acetyl-CoA synthetase-like"/>
    <property type="match status" value="1"/>
</dbReference>
<accession>X8BIQ1</accession>
<comment type="caution">
    <text evidence="1">The sequence shown here is derived from an EMBL/GenBank/DDBJ whole genome shotgun (WGS) entry which is preliminary data.</text>
</comment>
<keyword evidence="1" id="KW-0436">Ligase</keyword>
<gene>
    <name evidence="1" type="primary">menE</name>
    <name evidence="1" type="ORF">I553_8326</name>
</gene>
<dbReference type="Gene3D" id="3.40.50.12780">
    <property type="entry name" value="N-terminal domain of ligase-like"/>
    <property type="match status" value="1"/>
</dbReference>
<protein>
    <submittedName>
        <fullName evidence="1">Acyl-CoA synthetase domain protein</fullName>
        <ecNumber evidence="1">6.2.1.26</ecNumber>
    </submittedName>
</protein>
<evidence type="ECO:0000313" key="1">
    <source>
        <dbReference type="EMBL" id="EUA43992.1"/>
    </source>
</evidence>
<dbReference type="AlphaFoldDB" id="X8BIQ1"/>
<dbReference type="InterPro" id="IPR042099">
    <property type="entry name" value="ANL_N_sf"/>
</dbReference>
<dbReference type="EMBL" id="JAOB01000040">
    <property type="protein sequence ID" value="EUA43992.1"/>
    <property type="molecule type" value="Genomic_DNA"/>
</dbReference>
<dbReference type="PATRIC" id="fig|1299334.3.peg.3968"/>
<dbReference type="GO" id="GO:0008756">
    <property type="term" value="F:o-succinylbenzoate-CoA ligase activity"/>
    <property type="evidence" value="ECO:0007669"/>
    <property type="project" value="UniProtKB-EC"/>
</dbReference>